<dbReference type="EMBL" id="CAEZYZ010000099">
    <property type="protein sequence ID" value="CAB4748104.1"/>
    <property type="molecule type" value="Genomic_DNA"/>
</dbReference>
<reference evidence="1" key="1">
    <citation type="submission" date="2020-05" db="EMBL/GenBank/DDBJ databases">
        <authorList>
            <person name="Chiriac C."/>
            <person name="Salcher M."/>
            <person name="Ghai R."/>
            <person name="Kavagutti S V."/>
        </authorList>
    </citation>
    <scope>NUCLEOTIDE SEQUENCE</scope>
</reference>
<protein>
    <submittedName>
        <fullName evidence="1">Unannotated protein</fullName>
    </submittedName>
</protein>
<name>A0A6J6TMQ7_9ZZZZ</name>
<dbReference type="AlphaFoldDB" id="A0A6J6TMQ7"/>
<organism evidence="1">
    <name type="scientific">freshwater metagenome</name>
    <dbReference type="NCBI Taxonomy" id="449393"/>
    <lineage>
        <taxon>unclassified sequences</taxon>
        <taxon>metagenomes</taxon>
        <taxon>ecological metagenomes</taxon>
    </lineage>
</organism>
<evidence type="ECO:0000313" key="1">
    <source>
        <dbReference type="EMBL" id="CAB4748104.1"/>
    </source>
</evidence>
<proteinExistence type="predicted"/>
<accession>A0A6J6TMQ7</accession>
<gene>
    <name evidence="1" type="ORF">UFOPK2810_00704</name>
</gene>
<sequence>MDALVVEPRVRLVRGKDVVDDNNGSGVGKCATRNDADCPAPTRHEYAASGCEHVDLRKRSVP</sequence>